<dbReference type="Proteomes" id="UP000192251">
    <property type="component" value="Chromosome"/>
</dbReference>
<name>A0ABC8BWM9_9ACTN</name>
<keyword evidence="2" id="KW-0732">Signal</keyword>
<feature type="chain" id="PRO_5044855105" description="Lipoprotein" evidence="2">
    <location>
        <begin position="25"/>
        <end position="276"/>
    </location>
</feature>
<evidence type="ECO:0000313" key="4">
    <source>
        <dbReference type="Proteomes" id="UP000192251"/>
    </source>
</evidence>
<dbReference type="RefSeq" id="WP_084748077.1">
    <property type="nucleotide sequence ID" value="NZ_CP020563.1"/>
</dbReference>
<evidence type="ECO:0000256" key="2">
    <source>
        <dbReference type="SAM" id="SignalP"/>
    </source>
</evidence>
<evidence type="ECO:0000313" key="3">
    <source>
        <dbReference type="EMBL" id="ARF74150.1"/>
    </source>
</evidence>
<reference evidence="3 4" key="1">
    <citation type="submission" date="2017-04" db="EMBL/GenBank/DDBJ databases">
        <title>The complete genome sequence of Streptomyces albolongus YIM 101047, the producer of novel bafilomycins and novel odoriferous sesquiterpenoids.</title>
        <authorList>
            <person name="Yin M."/>
            <person name="Jiang Y."/>
        </authorList>
    </citation>
    <scope>NUCLEOTIDE SEQUENCE [LARGE SCALE GENOMIC DNA]</scope>
    <source>
        <strain evidence="3 4">YIM 101047</strain>
    </source>
</reference>
<evidence type="ECO:0008006" key="5">
    <source>
        <dbReference type="Google" id="ProtNLM"/>
    </source>
</evidence>
<feature type="compositionally biased region" description="Low complexity" evidence="1">
    <location>
        <begin position="43"/>
        <end position="74"/>
    </location>
</feature>
<organism evidence="3 4">
    <name type="scientific">Kitasatospora albolonga</name>
    <dbReference type="NCBI Taxonomy" id="68173"/>
    <lineage>
        <taxon>Bacteria</taxon>
        <taxon>Bacillati</taxon>
        <taxon>Actinomycetota</taxon>
        <taxon>Actinomycetes</taxon>
        <taxon>Kitasatosporales</taxon>
        <taxon>Streptomycetaceae</taxon>
        <taxon>Kitasatospora</taxon>
    </lineage>
</organism>
<gene>
    <name evidence="3" type="ORF">B7C62_19315</name>
</gene>
<sequence length="276" mass="27641">MRATAVRRTALAACAVSLTLLVTACGGSSDTGAGAGKNDKAGAADASSQAPKGDAGAEAGGKALSAAELETASLKQGDVEGHKVTKAGPDDEVPADGLKTDKEACVPVVHAMFGVAADGSKATAKRKVVTEPVKGAKKPVEDMSEEGVEDAMKAAFDLTSTLVALNTYDGAAGPDAYAAVKKAAAECAGGFTVTIAGDRQKIVSVTEEKITGGDEAAAWTVVQEQDGAKFAYKLVALRKASTVATFFSFNLTAGADGGAKFTLPTEVVAAQAKKLG</sequence>
<feature type="region of interest" description="Disordered" evidence="1">
    <location>
        <begin position="30"/>
        <end position="98"/>
    </location>
</feature>
<protein>
    <recommendedName>
        <fullName evidence="5">Lipoprotein</fullName>
    </recommendedName>
</protein>
<evidence type="ECO:0000256" key="1">
    <source>
        <dbReference type="SAM" id="MobiDB-lite"/>
    </source>
</evidence>
<dbReference type="KEGG" id="kab:B7C62_19315"/>
<keyword evidence="4" id="KW-1185">Reference proteome</keyword>
<proteinExistence type="predicted"/>
<dbReference type="EMBL" id="CP020563">
    <property type="protein sequence ID" value="ARF74150.1"/>
    <property type="molecule type" value="Genomic_DNA"/>
</dbReference>
<accession>A0ABC8BWM9</accession>
<dbReference type="AlphaFoldDB" id="A0ABC8BWM9"/>
<dbReference type="PROSITE" id="PS51257">
    <property type="entry name" value="PROKAR_LIPOPROTEIN"/>
    <property type="match status" value="1"/>
</dbReference>
<feature type="signal peptide" evidence="2">
    <location>
        <begin position="1"/>
        <end position="24"/>
    </location>
</feature>